<dbReference type="EMBL" id="SRHE01000275">
    <property type="protein sequence ID" value="TWW09441.1"/>
    <property type="molecule type" value="Genomic_DNA"/>
</dbReference>
<feature type="signal peptide" evidence="2">
    <location>
        <begin position="1"/>
        <end position="19"/>
    </location>
</feature>
<evidence type="ECO:0000313" key="4">
    <source>
        <dbReference type="Proteomes" id="UP000321083"/>
    </source>
</evidence>
<protein>
    <submittedName>
        <fullName evidence="3">Uncharacterized protein</fullName>
    </submittedName>
</protein>
<evidence type="ECO:0000256" key="1">
    <source>
        <dbReference type="SAM" id="MobiDB-lite"/>
    </source>
</evidence>
<keyword evidence="2" id="KW-0732">Signal</keyword>
<name>A0A5C6M8X2_9PLAN</name>
<feature type="chain" id="PRO_5022766249" evidence="2">
    <location>
        <begin position="20"/>
        <end position="223"/>
    </location>
</feature>
<gene>
    <name evidence="3" type="ORF">E3A20_14300</name>
</gene>
<comment type="caution">
    <text evidence="3">The sequence shown here is derived from an EMBL/GenBank/DDBJ whole genome shotgun (WGS) entry which is preliminary data.</text>
</comment>
<reference evidence="3 4" key="2">
    <citation type="submission" date="2019-08" db="EMBL/GenBank/DDBJ databases">
        <authorList>
            <person name="Henke P."/>
        </authorList>
    </citation>
    <scope>NUCLEOTIDE SEQUENCE [LARGE SCALE GENOMIC DNA]</scope>
    <source>
        <strain evidence="3">Phe10_nw2017</strain>
    </source>
</reference>
<keyword evidence="4" id="KW-1185">Reference proteome</keyword>
<evidence type="ECO:0000313" key="3">
    <source>
        <dbReference type="EMBL" id="TWW09441.1"/>
    </source>
</evidence>
<feature type="compositionally biased region" description="Low complexity" evidence="1">
    <location>
        <begin position="19"/>
        <end position="40"/>
    </location>
</feature>
<dbReference type="Proteomes" id="UP000321083">
    <property type="component" value="Unassembled WGS sequence"/>
</dbReference>
<reference evidence="3 4" key="1">
    <citation type="submission" date="2019-08" db="EMBL/GenBank/DDBJ databases">
        <title>100 year-old enigma solved: identification of Planctomyces bekefii, the type genus and species of the phylum Planctomycetes.</title>
        <authorList>
            <person name="Svetlana D.N."/>
            <person name="Overmann J."/>
        </authorList>
    </citation>
    <scope>NUCLEOTIDE SEQUENCE [LARGE SCALE GENOMIC DNA]</scope>
    <source>
        <strain evidence="3">Phe10_nw2017</strain>
    </source>
</reference>
<sequence>MGQIFALAAALASTSEAWAASTPPSSSPSASPVPATSTKGGSSGGVKDPLDYTTLSHTLAIDMLRAGSHDLSGVNNYFFTVRMFALHNSAEERNLEFEKRKKIEVDKGVFGETKIDSLSLWKPDEKLKNFKELKIDGQGIRELMARGMTEFGVPESEVAIMVEIELALKSKKFFFFGQDTAISKTSFYPIPPTKFDAPIRTNQSLAITDDKGTVVRINVRYDK</sequence>
<accession>A0A5C6M8X2</accession>
<organism evidence="3 4">
    <name type="scientific">Planctomyces bekefii</name>
    <dbReference type="NCBI Taxonomy" id="1653850"/>
    <lineage>
        <taxon>Bacteria</taxon>
        <taxon>Pseudomonadati</taxon>
        <taxon>Planctomycetota</taxon>
        <taxon>Planctomycetia</taxon>
        <taxon>Planctomycetales</taxon>
        <taxon>Planctomycetaceae</taxon>
        <taxon>Planctomyces</taxon>
    </lineage>
</organism>
<feature type="region of interest" description="Disordered" evidence="1">
    <location>
        <begin position="19"/>
        <end position="48"/>
    </location>
</feature>
<proteinExistence type="predicted"/>
<dbReference type="AlphaFoldDB" id="A0A5C6M8X2"/>
<evidence type="ECO:0000256" key="2">
    <source>
        <dbReference type="SAM" id="SignalP"/>
    </source>
</evidence>